<dbReference type="OrthoDB" id="9793422at2"/>
<feature type="domain" description="HTH araC/xylS-type" evidence="3">
    <location>
        <begin position="223"/>
        <end position="321"/>
    </location>
</feature>
<keyword evidence="2" id="KW-0804">Transcription</keyword>
<accession>A0A1M7DTS8</accession>
<dbReference type="InterPro" id="IPR009057">
    <property type="entry name" value="Homeodomain-like_sf"/>
</dbReference>
<protein>
    <submittedName>
        <fullName evidence="4">Transcriptional regulator, AraC family with amidase-like domain</fullName>
    </submittedName>
</protein>
<sequence>MSAKPARRSIAIVVPPNAQSLDVSGPLDAFLEANRQSSGRVHYDVRLVAIDAGRTIRAGGMSLIADSSIFDDSKAIDTLLVAGTPDFALAYSSGDFHTWLRRRAPKARRYGSVCTGAFFLGAAGLLDGLNATTHWQHAAELAERFPAAKVVPDQIYVEDGSLCTGAGVTAGIDLALKLIEDDHGRDIALMVARRLVVFLKRPGGQSQFSAHLAAQIANEGRIQSVQHWILDHLPLDLTLASLAERAAMSVRNFSRVFQDETGITPADFVEMARVDSARRLLEESDTPLQRVASRCGFASPDTMRRAFVRRIGTGPSDYRERFRR</sequence>
<dbReference type="InterPro" id="IPR052158">
    <property type="entry name" value="INH-QAR"/>
</dbReference>
<dbReference type="PANTHER" id="PTHR43130">
    <property type="entry name" value="ARAC-FAMILY TRANSCRIPTIONAL REGULATOR"/>
    <property type="match status" value="1"/>
</dbReference>
<gene>
    <name evidence="4" type="ORF">SAMN05444171_5464</name>
</gene>
<dbReference type="AlphaFoldDB" id="A0A1M7DTS8"/>
<dbReference type="Pfam" id="PF12833">
    <property type="entry name" value="HTH_18"/>
    <property type="match status" value="1"/>
</dbReference>
<evidence type="ECO:0000256" key="2">
    <source>
        <dbReference type="ARBA" id="ARBA00023163"/>
    </source>
</evidence>
<dbReference type="Pfam" id="PF01965">
    <property type="entry name" value="DJ-1_PfpI"/>
    <property type="match status" value="1"/>
</dbReference>
<dbReference type="SMART" id="SM00342">
    <property type="entry name" value="HTH_ARAC"/>
    <property type="match status" value="1"/>
</dbReference>
<dbReference type="PANTHER" id="PTHR43130:SF3">
    <property type="entry name" value="HTH-TYPE TRANSCRIPTIONAL REGULATOR RV1931C"/>
    <property type="match status" value="1"/>
</dbReference>
<dbReference type="SUPFAM" id="SSF46689">
    <property type="entry name" value="Homeodomain-like"/>
    <property type="match status" value="2"/>
</dbReference>
<dbReference type="Proteomes" id="UP000183208">
    <property type="component" value="Unassembled WGS sequence"/>
</dbReference>
<evidence type="ECO:0000313" key="4">
    <source>
        <dbReference type="EMBL" id="SED86947.1"/>
    </source>
</evidence>
<dbReference type="InterPro" id="IPR029062">
    <property type="entry name" value="Class_I_gatase-like"/>
</dbReference>
<dbReference type="SUPFAM" id="SSF52317">
    <property type="entry name" value="Class I glutamine amidotransferase-like"/>
    <property type="match status" value="1"/>
</dbReference>
<name>A0A1M7DTS8_9BRAD</name>
<dbReference type="InterPro" id="IPR002818">
    <property type="entry name" value="DJ-1/PfpI"/>
</dbReference>
<dbReference type="GO" id="GO:0043565">
    <property type="term" value="F:sequence-specific DNA binding"/>
    <property type="evidence" value="ECO:0007669"/>
    <property type="project" value="InterPro"/>
</dbReference>
<dbReference type="CDD" id="cd03137">
    <property type="entry name" value="GATase1_AraC_1"/>
    <property type="match status" value="1"/>
</dbReference>
<proteinExistence type="predicted"/>
<dbReference type="EMBL" id="FNTI01000001">
    <property type="protein sequence ID" value="SED86947.1"/>
    <property type="molecule type" value="Genomic_DNA"/>
</dbReference>
<dbReference type="Gene3D" id="1.10.10.60">
    <property type="entry name" value="Homeodomain-like"/>
    <property type="match status" value="1"/>
</dbReference>
<dbReference type="PROSITE" id="PS01124">
    <property type="entry name" value="HTH_ARAC_FAMILY_2"/>
    <property type="match status" value="1"/>
</dbReference>
<organism evidence="4 5">
    <name type="scientific">Bradyrhizobium lablabi</name>
    <dbReference type="NCBI Taxonomy" id="722472"/>
    <lineage>
        <taxon>Bacteria</taxon>
        <taxon>Pseudomonadati</taxon>
        <taxon>Pseudomonadota</taxon>
        <taxon>Alphaproteobacteria</taxon>
        <taxon>Hyphomicrobiales</taxon>
        <taxon>Nitrobacteraceae</taxon>
        <taxon>Bradyrhizobium</taxon>
    </lineage>
</organism>
<dbReference type="GO" id="GO:0003700">
    <property type="term" value="F:DNA-binding transcription factor activity"/>
    <property type="evidence" value="ECO:0007669"/>
    <property type="project" value="InterPro"/>
</dbReference>
<dbReference type="InterPro" id="IPR018060">
    <property type="entry name" value="HTH_AraC"/>
</dbReference>
<reference evidence="4 5" key="1">
    <citation type="submission" date="2016-10" db="EMBL/GenBank/DDBJ databases">
        <authorList>
            <person name="de Groot N.N."/>
        </authorList>
    </citation>
    <scope>NUCLEOTIDE SEQUENCE [LARGE SCALE GENOMIC DNA]</scope>
    <source>
        <strain evidence="4 5">GAS522</strain>
    </source>
</reference>
<keyword evidence="1" id="KW-0805">Transcription regulation</keyword>
<dbReference type="Gene3D" id="3.40.50.880">
    <property type="match status" value="1"/>
</dbReference>
<evidence type="ECO:0000313" key="5">
    <source>
        <dbReference type="Proteomes" id="UP000183208"/>
    </source>
</evidence>
<evidence type="ECO:0000256" key="1">
    <source>
        <dbReference type="ARBA" id="ARBA00023015"/>
    </source>
</evidence>
<evidence type="ECO:0000259" key="3">
    <source>
        <dbReference type="PROSITE" id="PS01124"/>
    </source>
</evidence>